<dbReference type="Gene3D" id="3.40.50.1820">
    <property type="entry name" value="alpha/beta hydrolase"/>
    <property type="match status" value="1"/>
</dbReference>
<evidence type="ECO:0000256" key="2">
    <source>
        <dbReference type="ARBA" id="ARBA00023315"/>
    </source>
</evidence>
<proteinExistence type="predicted"/>
<keyword evidence="2" id="KW-0012">Acyltransferase</keyword>
<dbReference type="Proteomes" id="UP000219167">
    <property type="component" value="Unassembled WGS sequence"/>
</dbReference>
<dbReference type="InterPro" id="IPR010941">
    <property type="entry name" value="PhaC_N"/>
</dbReference>
<gene>
    <name evidence="5" type="ORF">SAMN05892877_12553</name>
</gene>
<protein>
    <submittedName>
        <fullName evidence="5">Polyhydroxyalkanoate synthase</fullName>
    </submittedName>
</protein>
<dbReference type="InterPro" id="IPR051321">
    <property type="entry name" value="PHA/PHB_synthase"/>
</dbReference>
<accession>A0A285UYS1</accession>
<dbReference type="Pfam" id="PF12551">
    <property type="entry name" value="PHBC_N"/>
    <property type="match status" value="1"/>
</dbReference>
<evidence type="ECO:0000313" key="5">
    <source>
        <dbReference type="EMBL" id="SOC46972.1"/>
    </source>
</evidence>
<evidence type="ECO:0000256" key="1">
    <source>
        <dbReference type="ARBA" id="ARBA00022679"/>
    </source>
</evidence>
<reference evidence="5 6" key="1">
    <citation type="submission" date="2017-08" db="EMBL/GenBank/DDBJ databases">
        <authorList>
            <person name="de Groot N.N."/>
        </authorList>
    </citation>
    <scope>NUCLEOTIDE SEQUENCE [LARGE SCALE GENOMIC DNA]</scope>
    <source>
        <strain evidence="5 6">JC85</strain>
    </source>
</reference>
<organism evidence="5 6">
    <name type="scientific">Rhizobium subbaraonis</name>
    <dbReference type="NCBI Taxonomy" id="908946"/>
    <lineage>
        <taxon>Bacteria</taxon>
        <taxon>Pseudomonadati</taxon>
        <taxon>Pseudomonadota</taxon>
        <taxon>Alphaproteobacteria</taxon>
        <taxon>Hyphomicrobiales</taxon>
        <taxon>Rhizobiaceae</taxon>
        <taxon>Rhizobium/Agrobacterium group</taxon>
        <taxon>Rhizobium</taxon>
    </lineage>
</organism>
<dbReference type="GO" id="GO:0016746">
    <property type="term" value="F:acyltransferase activity"/>
    <property type="evidence" value="ECO:0007669"/>
    <property type="project" value="UniProtKB-KW"/>
</dbReference>
<evidence type="ECO:0000259" key="4">
    <source>
        <dbReference type="Pfam" id="PF12551"/>
    </source>
</evidence>
<dbReference type="PANTHER" id="PTHR36837:SF5">
    <property type="entry name" value="POLY-3-HYDROXYBUTYRATE SYNTHASE"/>
    <property type="match status" value="1"/>
</dbReference>
<keyword evidence="6" id="KW-1185">Reference proteome</keyword>
<feature type="domain" description="Poly-beta-hydroxybutyrate polymerase N-terminal" evidence="4">
    <location>
        <begin position="30"/>
        <end position="70"/>
    </location>
</feature>
<dbReference type="EMBL" id="OBQD01000025">
    <property type="protein sequence ID" value="SOC46972.1"/>
    <property type="molecule type" value="Genomic_DNA"/>
</dbReference>
<dbReference type="InterPro" id="IPR022211">
    <property type="entry name" value="PHBC_N"/>
</dbReference>
<dbReference type="SUPFAM" id="SSF53474">
    <property type="entry name" value="alpha/beta-Hydrolases"/>
    <property type="match status" value="1"/>
</dbReference>
<keyword evidence="1" id="KW-0808">Transferase</keyword>
<feature type="domain" description="Poly-beta-hydroxybutyrate polymerase N-terminal" evidence="3">
    <location>
        <begin position="110"/>
        <end position="278"/>
    </location>
</feature>
<dbReference type="PANTHER" id="PTHR36837">
    <property type="entry name" value="POLY(3-HYDROXYALKANOATE) POLYMERASE SUBUNIT PHAC"/>
    <property type="match status" value="1"/>
</dbReference>
<sequence>MNQDGYKAPLIAAAPVEVIGMESEKEEKSSREVDEEAHAAWSRAWSSISPESPLLAWMDWASHLATSPGKRAELSRLALDQLERIQTIITAGLSQGNDGPSAGAVPQLSDRRFADPSWGQWPFNLFGQSFEMQRRWWEEATRDVWGVDPHHQRLVAFGVQQWMEMFSPSNLAPLNPVVIRKSLDENGANLARGLSNLFDDIARRMANQPPAGTENFVVGKDVAATPGKVVFRNRLIELIQYEPTTEMVHPEPILIVPAWIMKYYILDLSPRNSLIRYLVDQGFTVFCISWKNPDAGDRDMGMAEYLDLGFHAALSTVNTIAAGARVHAAGYCLGGTLLSIAAAAMARDLDDRLASVSLLAAQTDFSEPGELGLLIDESQIALLEAQMAEVGYLHAEQMTAAFQLLRSYDLFWSRIVNEYFLGERRPMNDLMAWNADGTRLPAMMHSQYLRRLYLQNDLASGRYQVGGRPISLGDISLPIFCVGTITDHVAPWRSVYKLHLLTPTEVTFALTNGGHNAGIVSEPGRTRRQYQISRRARGDTYVSPDDWVEKTPVKPGSWWPEWADWMAERSQARDASARHLNASTVITPLADAPGDYIRMP</sequence>
<dbReference type="Pfam" id="PF07167">
    <property type="entry name" value="PhaC_N"/>
    <property type="match status" value="1"/>
</dbReference>
<evidence type="ECO:0000259" key="3">
    <source>
        <dbReference type="Pfam" id="PF07167"/>
    </source>
</evidence>
<dbReference type="AlphaFoldDB" id="A0A285UYS1"/>
<name>A0A285UYS1_9HYPH</name>
<evidence type="ECO:0000313" key="6">
    <source>
        <dbReference type="Proteomes" id="UP000219167"/>
    </source>
</evidence>
<dbReference type="InterPro" id="IPR029058">
    <property type="entry name" value="AB_hydrolase_fold"/>
</dbReference>
<dbReference type="GO" id="GO:0042619">
    <property type="term" value="P:poly-hydroxybutyrate biosynthetic process"/>
    <property type="evidence" value="ECO:0007669"/>
    <property type="project" value="InterPro"/>
</dbReference>